<protein>
    <submittedName>
        <fullName evidence="1">Uncharacterized protein</fullName>
    </submittedName>
</protein>
<dbReference type="Proteomes" id="UP000031056">
    <property type="component" value="Unassembled WGS sequence"/>
</dbReference>
<keyword evidence="2" id="KW-1185">Reference proteome</keyword>
<accession>A0A0B2UJH7</accession>
<dbReference type="RefSeq" id="XP_014563421.1">
    <property type="nucleotide sequence ID" value="XM_014707935.1"/>
</dbReference>
<dbReference type="OrthoDB" id="2189745at2759"/>
<reference evidence="1 2" key="1">
    <citation type="journal article" date="2014" name="MBio">
        <title>The Ordospora colligata genome; evolution of extreme reduction in microsporidia and host-to-parasite horizontal gene transfer.</title>
        <authorList>
            <person name="Pombert J.-F."/>
            <person name="Haag K.L."/>
            <person name="Beidas S."/>
            <person name="Ebert D."/>
            <person name="Keeling P.J."/>
        </authorList>
    </citation>
    <scope>NUCLEOTIDE SEQUENCE [LARGE SCALE GENOMIC DNA]</scope>
    <source>
        <strain evidence="1 2">OC4</strain>
    </source>
</reference>
<dbReference type="VEuPathDB" id="MicrosporidiaDB:M896_081150"/>
<dbReference type="AlphaFoldDB" id="A0A0B2UJH7"/>
<organism evidence="1 2">
    <name type="scientific">Ordospora colligata OC4</name>
    <dbReference type="NCBI Taxonomy" id="1354746"/>
    <lineage>
        <taxon>Eukaryota</taxon>
        <taxon>Fungi</taxon>
        <taxon>Fungi incertae sedis</taxon>
        <taxon>Microsporidia</taxon>
        <taxon>Ordosporidae</taxon>
        <taxon>Ordospora</taxon>
    </lineage>
</organism>
<dbReference type="InParanoid" id="A0A0B2UJH7"/>
<comment type="caution">
    <text evidence="1">The sequence shown here is derived from an EMBL/GenBank/DDBJ whole genome shotgun (WGS) entry which is preliminary data.</text>
</comment>
<sequence>MVPVTKETRFNELPVHIKQKLINIHRSSHQQHTSTEMLKPMKFGSLYSQTQDLQTLNLKKNFSMVVESAERLKRMYAGGKDDVDFKYIGENLKRMFEELKEDVMLYKKNEGSTEFADEILVTYLMLRNKLESITKERRM</sequence>
<evidence type="ECO:0000313" key="1">
    <source>
        <dbReference type="EMBL" id="KHN69379.1"/>
    </source>
</evidence>
<dbReference type="EMBL" id="JOKQ01000008">
    <property type="protein sequence ID" value="KHN69379.1"/>
    <property type="molecule type" value="Genomic_DNA"/>
</dbReference>
<proteinExistence type="predicted"/>
<evidence type="ECO:0000313" key="2">
    <source>
        <dbReference type="Proteomes" id="UP000031056"/>
    </source>
</evidence>
<dbReference type="GeneID" id="26262155"/>
<name>A0A0B2UJH7_9MICR</name>
<gene>
    <name evidence="1" type="ORF">M896_081150</name>
</gene>
<dbReference type="HOGENOM" id="CLU_1845084_0_0_1"/>